<evidence type="ECO:0000256" key="13">
    <source>
        <dbReference type="HAMAP-Rule" id="MF_00130"/>
    </source>
</evidence>
<evidence type="ECO:0000256" key="7">
    <source>
        <dbReference type="ARBA" id="ARBA00022801"/>
    </source>
</evidence>
<dbReference type="SUPFAM" id="SSF52980">
    <property type="entry name" value="Restriction endonuclease-like"/>
    <property type="match status" value="1"/>
</dbReference>
<keyword evidence="9 13" id="KW-0233">DNA recombination</keyword>
<comment type="cofactor">
    <cofactor evidence="13">
        <name>Mg(2+)</name>
        <dbReference type="ChEBI" id="CHEBI:18420"/>
    </cofactor>
    <text evidence="13">Binds 1 Mg(2+) ion per subunit.</text>
</comment>
<dbReference type="GO" id="GO:0008821">
    <property type="term" value="F:crossover junction DNA endonuclease activity"/>
    <property type="evidence" value="ECO:0007669"/>
    <property type="project" value="UniProtKB-EC"/>
</dbReference>
<evidence type="ECO:0000256" key="6">
    <source>
        <dbReference type="ARBA" id="ARBA00022763"/>
    </source>
</evidence>
<keyword evidence="5 13" id="KW-0255">Endonuclease</keyword>
<keyword evidence="8 13" id="KW-0460">Magnesium</keyword>
<dbReference type="EMBL" id="JAHLFQ010000110">
    <property type="protein sequence ID" value="MBU3804100.1"/>
    <property type="molecule type" value="Genomic_DNA"/>
</dbReference>
<evidence type="ECO:0000256" key="12">
    <source>
        <dbReference type="ARBA" id="ARBA00029523"/>
    </source>
</evidence>
<keyword evidence="10 13" id="KW-0234">DNA repair</keyword>
<comment type="similarity">
    <text evidence="11 13">Belongs to the RecU family.</text>
</comment>
<evidence type="ECO:0000256" key="2">
    <source>
        <dbReference type="ARBA" id="ARBA00022490"/>
    </source>
</evidence>
<dbReference type="GO" id="GO:0006310">
    <property type="term" value="P:DNA recombination"/>
    <property type="evidence" value="ECO:0007669"/>
    <property type="project" value="UniProtKB-UniRule"/>
</dbReference>
<name>A0A9E2KBM4_9FIRM</name>
<sequence length="178" mass="20838">MAYWNSRGLRGDGLEEQINRTNELYREKGLAIVQKIPTPIKPIRIDNEKRTITLAYFEQKSTVDYIGVVQGIAICFDAKETTKNFLPMSNIHAHQIEFMSDFKKQGGIAFLVVYFKKYDAYYFLPIEVLEKLYTEAINGGRKSIPYEKFDKKYQIFIEGGLYIHYLKVLESYINESYE</sequence>
<keyword evidence="2 13" id="KW-0963">Cytoplasm</keyword>
<dbReference type="GO" id="GO:0007059">
    <property type="term" value="P:chromosome segregation"/>
    <property type="evidence" value="ECO:0007669"/>
    <property type="project" value="UniProtKB-UniRule"/>
</dbReference>
<dbReference type="GO" id="GO:0005737">
    <property type="term" value="C:cytoplasm"/>
    <property type="evidence" value="ECO:0007669"/>
    <property type="project" value="UniProtKB-SubCell"/>
</dbReference>
<comment type="caution">
    <text evidence="14">The sequence shown here is derived from an EMBL/GenBank/DDBJ whole genome shotgun (WGS) entry which is preliminary data.</text>
</comment>
<feature type="binding site" evidence="13">
    <location>
        <position position="62"/>
    </location>
    <ligand>
        <name>Mg(2+)</name>
        <dbReference type="ChEBI" id="CHEBI:18420"/>
    </ligand>
</feature>
<dbReference type="GO" id="GO:0006281">
    <property type="term" value="P:DNA repair"/>
    <property type="evidence" value="ECO:0007669"/>
    <property type="project" value="UniProtKB-UniRule"/>
</dbReference>
<dbReference type="InterPro" id="IPR011856">
    <property type="entry name" value="tRNA_endonuc-like_dom_sf"/>
</dbReference>
<feature type="binding site" evidence="13">
    <location>
        <position position="95"/>
    </location>
    <ligand>
        <name>Mg(2+)</name>
        <dbReference type="ChEBI" id="CHEBI:18420"/>
    </ligand>
</feature>
<dbReference type="AlphaFoldDB" id="A0A9E2KBM4"/>
<evidence type="ECO:0000313" key="14">
    <source>
        <dbReference type="EMBL" id="MBU3804100.1"/>
    </source>
</evidence>
<proteinExistence type="inferred from homology"/>
<evidence type="ECO:0000256" key="3">
    <source>
        <dbReference type="ARBA" id="ARBA00022722"/>
    </source>
</evidence>
<evidence type="ECO:0000256" key="1">
    <source>
        <dbReference type="ARBA" id="ARBA00004496"/>
    </source>
</evidence>
<dbReference type="CDD" id="cd22354">
    <property type="entry name" value="RecU-like"/>
    <property type="match status" value="1"/>
</dbReference>
<accession>A0A9E2KBM4</accession>
<dbReference type="Gene3D" id="3.40.1350.10">
    <property type="match status" value="1"/>
</dbReference>
<keyword evidence="3 13" id="KW-0540">Nuclease</keyword>
<evidence type="ECO:0000256" key="9">
    <source>
        <dbReference type="ARBA" id="ARBA00023172"/>
    </source>
</evidence>
<dbReference type="HAMAP" id="MF_00130">
    <property type="entry name" value="RecU"/>
    <property type="match status" value="1"/>
</dbReference>
<comment type="catalytic activity">
    <reaction evidence="13">
        <text>Endonucleolytic cleavage at a junction such as a reciprocal single-stranded crossover between two homologous DNA duplexes (Holliday junction).</text>
        <dbReference type="EC" id="3.1.21.10"/>
    </reaction>
</comment>
<dbReference type="InterPro" id="IPR004612">
    <property type="entry name" value="Resolv_RecU"/>
</dbReference>
<comment type="subcellular location">
    <subcellularLocation>
        <location evidence="1 13">Cytoplasm</location>
    </subcellularLocation>
</comment>
<dbReference type="GO" id="GO:0000287">
    <property type="term" value="F:magnesium ion binding"/>
    <property type="evidence" value="ECO:0007669"/>
    <property type="project" value="UniProtKB-UniRule"/>
</dbReference>
<evidence type="ECO:0000256" key="5">
    <source>
        <dbReference type="ARBA" id="ARBA00022759"/>
    </source>
</evidence>
<dbReference type="Proteomes" id="UP000824229">
    <property type="component" value="Unassembled WGS sequence"/>
</dbReference>
<feature type="binding site" evidence="13">
    <location>
        <position position="64"/>
    </location>
    <ligand>
        <name>Mg(2+)</name>
        <dbReference type="ChEBI" id="CHEBI:18420"/>
    </ligand>
</feature>
<feature type="binding site" evidence="13">
    <location>
        <position position="77"/>
    </location>
    <ligand>
        <name>Mg(2+)</name>
        <dbReference type="ChEBI" id="CHEBI:18420"/>
    </ligand>
</feature>
<reference evidence="14" key="1">
    <citation type="journal article" date="2021" name="PeerJ">
        <title>Extensive microbial diversity within the chicken gut microbiome revealed by metagenomics and culture.</title>
        <authorList>
            <person name="Gilroy R."/>
            <person name="Ravi A."/>
            <person name="Getino M."/>
            <person name="Pursley I."/>
            <person name="Horton D.L."/>
            <person name="Alikhan N.F."/>
            <person name="Baker D."/>
            <person name="Gharbi K."/>
            <person name="Hall N."/>
            <person name="Watson M."/>
            <person name="Adriaenssens E.M."/>
            <person name="Foster-Nyarko E."/>
            <person name="Jarju S."/>
            <person name="Secka A."/>
            <person name="Antonio M."/>
            <person name="Oren A."/>
            <person name="Chaudhuri R.R."/>
            <person name="La Ragione R."/>
            <person name="Hildebrand F."/>
            <person name="Pallen M.J."/>
        </authorList>
    </citation>
    <scope>NUCLEOTIDE SEQUENCE</scope>
    <source>
        <strain evidence="14">B5-657</strain>
    </source>
</reference>
<dbReference type="GO" id="GO:0003676">
    <property type="term" value="F:nucleic acid binding"/>
    <property type="evidence" value="ECO:0007669"/>
    <property type="project" value="InterPro"/>
</dbReference>
<dbReference type="NCBIfam" id="NF002581">
    <property type="entry name" value="PRK02234.1-2"/>
    <property type="match status" value="1"/>
</dbReference>
<protein>
    <recommendedName>
        <fullName evidence="12 13">Holliday junction resolvase RecU</fullName>
        <ecNumber evidence="13">3.1.21.10</ecNumber>
    </recommendedName>
    <alternativeName>
        <fullName evidence="13">Recombination protein U homolog</fullName>
    </alternativeName>
</protein>
<organism evidence="14 15">
    <name type="scientific">Candidatus Cellulosilyticum pullistercoris</name>
    <dbReference type="NCBI Taxonomy" id="2838521"/>
    <lineage>
        <taxon>Bacteria</taxon>
        <taxon>Bacillati</taxon>
        <taxon>Bacillota</taxon>
        <taxon>Clostridia</taxon>
        <taxon>Lachnospirales</taxon>
        <taxon>Cellulosilyticaceae</taxon>
        <taxon>Cellulosilyticum</taxon>
    </lineage>
</organism>
<keyword evidence="7 13" id="KW-0378">Hydrolase</keyword>
<dbReference type="PIRSF" id="PIRSF037785">
    <property type="entry name" value="RecU"/>
    <property type="match status" value="1"/>
</dbReference>
<dbReference type="Pfam" id="PF03838">
    <property type="entry name" value="RecU"/>
    <property type="match status" value="1"/>
</dbReference>
<feature type="site" description="Transition state stabilizer" evidence="13">
    <location>
        <position position="79"/>
    </location>
</feature>
<keyword evidence="6 13" id="KW-0227">DNA damage</keyword>
<evidence type="ECO:0000256" key="10">
    <source>
        <dbReference type="ARBA" id="ARBA00023204"/>
    </source>
</evidence>
<keyword evidence="4 13" id="KW-0479">Metal-binding</keyword>
<dbReference type="EC" id="3.1.21.10" evidence="13"/>
<gene>
    <name evidence="13 14" type="primary">recU</name>
    <name evidence="14" type="ORF">H9872_05005</name>
</gene>
<reference evidence="14" key="2">
    <citation type="submission" date="2021-04" db="EMBL/GenBank/DDBJ databases">
        <authorList>
            <person name="Gilroy R."/>
        </authorList>
    </citation>
    <scope>NUCLEOTIDE SEQUENCE</scope>
    <source>
        <strain evidence="14">B5-657</strain>
    </source>
</reference>
<evidence type="ECO:0000256" key="4">
    <source>
        <dbReference type="ARBA" id="ARBA00022723"/>
    </source>
</evidence>
<evidence type="ECO:0000256" key="8">
    <source>
        <dbReference type="ARBA" id="ARBA00022842"/>
    </source>
</evidence>
<comment type="function">
    <text evidence="13">Endonuclease that resolves Holliday junction intermediates in genetic recombination. Cleaves mobile four-strand junctions by introducing symmetrical nicks in paired strands. Promotes annealing of linear ssDNA with homologous dsDNA. Required for DNA repair, homologous recombination and chromosome segregation.</text>
</comment>
<evidence type="ECO:0000313" key="15">
    <source>
        <dbReference type="Proteomes" id="UP000824229"/>
    </source>
</evidence>
<evidence type="ECO:0000256" key="11">
    <source>
        <dbReference type="ARBA" id="ARBA00023447"/>
    </source>
</evidence>
<dbReference type="InterPro" id="IPR011335">
    <property type="entry name" value="Restrct_endonuc-II-like"/>
</dbReference>